<evidence type="ECO:0000313" key="3">
    <source>
        <dbReference type="EMBL" id="MCS3864791.1"/>
    </source>
</evidence>
<dbReference type="EMBL" id="JANUBF010000008">
    <property type="protein sequence ID" value="MCS4036527.1"/>
    <property type="molecule type" value="Genomic_DNA"/>
</dbReference>
<evidence type="ECO:0000313" key="2">
    <source>
        <dbReference type="EMBL" id="MCS3677885.1"/>
    </source>
</evidence>
<organism evidence="3 5">
    <name type="scientific">Salinibacter ruber</name>
    <dbReference type="NCBI Taxonomy" id="146919"/>
    <lineage>
        <taxon>Bacteria</taxon>
        <taxon>Pseudomonadati</taxon>
        <taxon>Rhodothermota</taxon>
        <taxon>Rhodothermia</taxon>
        <taxon>Rhodothermales</taxon>
        <taxon>Salinibacteraceae</taxon>
        <taxon>Salinibacter</taxon>
    </lineage>
</organism>
<sequence length="67" mass="7359">MCARRGQGVTAAPRQETHPLGQRLRQNHIRREIHSPHDREPARFGAPGPPSAAGQVLRHSGNPERPG</sequence>
<comment type="caution">
    <text evidence="3">The sequence shown here is derived from an EMBL/GenBank/DDBJ whole genome shotgun (WGS) entry which is preliminary data.</text>
</comment>
<evidence type="ECO:0000313" key="4">
    <source>
        <dbReference type="EMBL" id="MCS4036527.1"/>
    </source>
</evidence>
<feature type="region of interest" description="Disordered" evidence="1">
    <location>
        <begin position="1"/>
        <end position="67"/>
    </location>
</feature>
<dbReference type="Proteomes" id="UP001155040">
    <property type="component" value="Unassembled WGS sequence"/>
</dbReference>
<feature type="compositionally biased region" description="Basic and acidic residues" evidence="1">
    <location>
        <begin position="29"/>
        <end position="42"/>
    </location>
</feature>
<name>A0A9X2RBS7_9BACT</name>
<dbReference type="AlphaFoldDB" id="A0A9X2RBS7"/>
<accession>A0A9X2RBS7</accession>
<evidence type="ECO:0000256" key="1">
    <source>
        <dbReference type="SAM" id="MobiDB-lite"/>
    </source>
</evidence>
<dbReference type="EMBL" id="JANUAU010000005">
    <property type="protein sequence ID" value="MCS3677885.1"/>
    <property type="molecule type" value="Genomic_DNA"/>
</dbReference>
<gene>
    <name evidence="2" type="ORF">GGP71_001813</name>
    <name evidence="3" type="ORF">GGP82_001340</name>
    <name evidence="4" type="ORF">GGQ01_001588</name>
</gene>
<reference evidence="3" key="1">
    <citation type="submission" date="2022-08" db="EMBL/GenBank/DDBJ databases">
        <title>Genomic Encyclopedia of Type Strains, Phase V (KMG-V): Genome sequencing to study the core and pangenomes of soil and plant-associated prokaryotes.</title>
        <authorList>
            <person name="Whitman W."/>
        </authorList>
    </citation>
    <scope>NUCLEOTIDE SEQUENCE</scope>
    <source>
        <strain evidence="2">0</strain>
        <strain evidence="3">SP2016B</strain>
        <strain evidence="4">SP3012</strain>
    </source>
</reference>
<protein>
    <submittedName>
        <fullName evidence="3">Uncharacterized protein</fullName>
    </submittedName>
</protein>
<evidence type="ECO:0000313" key="5">
    <source>
        <dbReference type="Proteomes" id="UP001155034"/>
    </source>
</evidence>
<proteinExistence type="predicted"/>
<dbReference type="EMBL" id="JANTYZ010000003">
    <property type="protein sequence ID" value="MCS3864791.1"/>
    <property type="molecule type" value="Genomic_DNA"/>
</dbReference>
<dbReference type="Proteomes" id="UP001155034">
    <property type="component" value="Unassembled WGS sequence"/>
</dbReference>
<dbReference type="Proteomes" id="UP001155027">
    <property type="component" value="Unassembled WGS sequence"/>
</dbReference>